<dbReference type="SUPFAM" id="SSF103473">
    <property type="entry name" value="MFS general substrate transporter"/>
    <property type="match status" value="1"/>
</dbReference>
<feature type="transmembrane region" description="Helical" evidence="1">
    <location>
        <begin position="68"/>
        <end position="89"/>
    </location>
</feature>
<keyword evidence="1" id="KW-1133">Transmembrane helix</keyword>
<evidence type="ECO:0000256" key="2">
    <source>
        <dbReference type="SAM" id="SignalP"/>
    </source>
</evidence>
<sequence length="100" mass="10671">MAGLFFAAFSLFIASFSVGDVAMASLLTQCVSNDKIGRILGLKVTLDSCARIVAPVVTSSLFQMQPSLPFICGAGFPLLGSALPLFLWTRKRKADKGNKE</sequence>
<keyword evidence="1" id="KW-0812">Transmembrane</keyword>
<proteinExistence type="predicted"/>
<dbReference type="Gene3D" id="1.20.1250.20">
    <property type="entry name" value="MFS general substrate transporter like domains"/>
    <property type="match status" value="1"/>
</dbReference>
<feature type="signal peptide" evidence="2">
    <location>
        <begin position="1"/>
        <end position="19"/>
    </location>
</feature>
<accession>A0A7R9YD98</accession>
<dbReference type="InterPro" id="IPR036259">
    <property type="entry name" value="MFS_trans_sf"/>
</dbReference>
<name>A0A7R9YD98_9STRA</name>
<protein>
    <recommendedName>
        <fullName evidence="4">Major facilitator superfamily (MFS) profile domain-containing protein</fullName>
    </recommendedName>
</protein>
<organism evidence="3">
    <name type="scientific">Pinguiococcus pyrenoidosus</name>
    <dbReference type="NCBI Taxonomy" id="172671"/>
    <lineage>
        <taxon>Eukaryota</taxon>
        <taxon>Sar</taxon>
        <taxon>Stramenopiles</taxon>
        <taxon>Ochrophyta</taxon>
        <taxon>Pinguiophyceae</taxon>
        <taxon>Pinguiochrysidales</taxon>
        <taxon>Pinguiochrysidaceae</taxon>
        <taxon>Pinguiococcus</taxon>
    </lineage>
</organism>
<evidence type="ECO:0000313" key="3">
    <source>
        <dbReference type="EMBL" id="CAD8259017.1"/>
    </source>
</evidence>
<feature type="chain" id="PRO_5030671840" description="Major facilitator superfamily (MFS) profile domain-containing protein" evidence="2">
    <location>
        <begin position="20"/>
        <end position="100"/>
    </location>
</feature>
<dbReference type="AlphaFoldDB" id="A0A7R9YD98"/>
<keyword evidence="1" id="KW-0472">Membrane</keyword>
<keyword evidence="2" id="KW-0732">Signal</keyword>
<reference evidence="3" key="1">
    <citation type="submission" date="2021-01" db="EMBL/GenBank/DDBJ databases">
        <authorList>
            <person name="Corre E."/>
            <person name="Pelletier E."/>
            <person name="Niang G."/>
            <person name="Scheremetjew M."/>
            <person name="Finn R."/>
            <person name="Kale V."/>
            <person name="Holt S."/>
            <person name="Cochrane G."/>
            <person name="Meng A."/>
            <person name="Brown T."/>
            <person name="Cohen L."/>
        </authorList>
    </citation>
    <scope>NUCLEOTIDE SEQUENCE</scope>
    <source>
        <strain evidence="3">CCMP2078</strain>
    </source>
</reference>
<gene>
    <name evidence="3" type="ORF">PPYR1160_LOCUS8518</name>
</gene>
<evidence type="ECO:0008006" key="4">
    <source>
        <dbReference type="Google" id="ProtNLM"/>
    </source>
</evidence>
<dbReference type="EMBL" id="HBEA01011151">
    <property type="protein sequence ID" value="CAD8259017.1"/>
    <property type="molecule type" value="Transcribed_RNA"/>
</dbReference>
<evidence type="ECO:0000256" key="1">
    <source>
        <dbReference type="SAM" id="Phobius"/>
    </source>
</evidence>